<comment type="caution">
    <text evidence="4">The sequence shown here is derived from an EMBL/GenBank/DDBJ whole genome shotgun (WGS) entry which is preliminary data.</text>
</comment>
<dbReference type="Pfam" id="PF13649">
    <property type="entry name" value="Methyltransf_25"/>
    <property type="match status" value="1"/>
</dbReference>
<evidence type="ECO:0000313" key="4">
    <source>
        <dbReference type="EMBL" id="MBP2323904.1"/>
    </source>
</evidence>
<dbReference type="InterPro" id="IPR029063">
    <property type="entry name" value="SAM-dependent_MTases_sf"/>
</dbReference>
<gene>
    <name evidence="4" type="ORF">JOF56_004289</name>
</gene>
<accession>A0ABS4TIQ5</accession>
<dbReference type="Gene3D" id="3.40.50.150">
    <property type="entry name" value="Vaccinia Virus protein VP39"/>
    <property type="match status" value="1"/>
</dbReference>
<keyword evidence="2" id="KW-0808">Transferase</keyword>
<dbReference type="EMBL" id="JAGINW010000001">
    <property type="protein sequence ID" value="MBP2323904.1"/>
    <property type="molecule type" value="Genomic_DNA"/>
</dbReference>
<dbReference type="InterPro" id="IPR041698">
    <property type="entry name" value="Methyltransf_25"/>
</dbReference>
<name>A0ABS4TIQ5_9PSEU</name>
<evidence type="ECO:0000256" key="1">
    <source>
        <dbReference type="ARBA" id="ARBA00022603"/>
    </source>
</evidence>
<dbReference type="Proteomes" id="UP001519332">
    <property type="component" value="Unassembled WGS sequence"/>
</dbReference>
<dbReference type="SUPFAM" id="SSF53335">
    <property type="entry name" value="S-adenosyl-L-methionine-dependent methyltransferases"/>
    <property type="match status" value="1"/>
</dbReference>
<evidence type="ECO:0000313" key="5">
    <source>
        <dbReference type="Proteomes" id="UP001519332"/>
    </source>
</evidence>
<evidence type="ECO:0000259" key="3">
    <source>
        <dbReference type="Pfam" id="PF13649"/>
    </source>
</evidence>
<sequence length="221" mass="24516">MTTADRTLKRRAIMTIVRQFGRPRGIPGQVAGWIMAHRRSNQQRNRWAVAQLEPRPTDRVLEIGFGPGLAIAELAQRAHQGHVYGIDHSEVMVRQASRRNQAAIRAHRVELVQASVDQLPSFDEPLDMILAVNSIGFWADPVETLRGLRRLLRPGGRIALVTQPRCPGATRDTTTQAAQGLQDLLTQAGFARFRVETLDLDPPVACVLATNPADENHHTHG</sequence>
<proteinExistence type="predicted"/>
<keyword evidence="5" id="KW-1185">Reference proteome</keyword>
<dbReference type="RefSeq" id="WP_307855191.1">
    <property type="nucleotide sequence ID" value="NZ_JAGINW010000001.1"/>
</dbReference>
<dbReference type="CDD" id="cd02440">
    <property type="entry name" value="AdoMet_MTases"/>
    <property type="match status" value="1"/>
</dbReference>
<evidence type="ECO:0000256" key="2">
    <source>
        <dbReference type="ARBA" id="ARBA00022679"/>
    </source>
</evidence>
<keyword evidence="4" id="KW-0830">Ubiquinone</keyword>
<organism evidence="4 5">
    <name type="scientific">Kibdelosporangium banguiense</name>
    <dbReference type="NCBI Taxonomy" id="1365924"/>
    <lineage>
        <taxon>Bacteria</taxon>
        <taxon>Bacillati</taxon>
        <taxon>Actinomycetota</taxon>
        <taxon>Actinomycetes</taxon>
        <taxon>Pseudonocardiales</taxon>
        <taxon>Pseudonocardiaceae</taxon>
        <taxon>Kibdelosporangium</taxon>
    </lineage>
</organism>
<feature type="domain" description="Methyltransferase" evidence="3">
    <location>
        <begin position="60"/>
        <end position="156"/>
    </location>
</feature>
<dbReference type="PANTHER" id="PTHR43861:SF1">
    <property type="entry name" value="TRANS-ACONITATE 2-METHYLTRANSFERASE"/>
    <property type="match status" value="1"/>
</dbReference>
<keyword evidence="1" id="KW-0489">Methyltransferase</keyword>
<protein>
    <submittedName>
        <fullName evidence="4">Ubiquinone/menaquinone biosynthesis C-methylase UbiE</fullName>
    </submittedName>
</protein>
<dbReference type="PANTHER" id="PTHR43861">
    <property type="entry name" value="TRANS-ACONITATE 2-METHYLTRANSFERASE-RELATED"/>
    <property type="match status" value="1"/>
</dbReference>
<reference evidence="4 5" key="1">
    <citation type="submission" date="2021-03" db="EMBL/GenBank/DDBJ databases">
        <title>Sequencing the genomes of 1000 actinobacteria strains.</title>
        <authorList>
            <person name="Klenk H.-P."/>
        </authorList>
    </citation>
    <scope>NUCLEOTIDE SEQUENCE [LARGE SCALE GENOMIC DNA]</scope>
    <source>
        <strain evidence="4 5">DSM 46670</strain>
    </source>
</reference>